<keyword evidence="5" id="KW-0418">Kinase</keyword>
<evidence type="ECO:0000256" key="8">
    <source>
        <dbReference type="ARBA" id="ARBA00023136"/>
    </source>
</evidence>
<dbReference type="EMBL" id="PXWG01000143">
    <property type="protein sequence ID" value="PSJ25017.1"/>
    <property type="molecule type" value="Genomic_DNA"/>
</dbReference>
<protein>
    <recommendedName>
        <fullName evidence="9">Histidine kinase domain-containing protein</fullName>
    </recommendedName>
</protein>
<comment type="subcellular location">
    <subcellularLocation>
        <location evidence="1">Cell membrane</location>
        <topology evidence="1">Multi-pass membrane protein</topology>
    </subcellularLocation>
</comment>
<dbReference type="AlphaFoldDB" id="A0A9X7JJW8"/>
<dbReference type="PROSITE" id="PS50109">
    <property type="entry name" value="HIS_KIN"/>
    <property type="match status" value="1"/>
</dbReference>
<dbReference type="GO" id="GO:0000155">
    <property type="term" value="F:phosphorelay sensor kinase activity"/>
    <property type="evidence" value="ECO:0007669"/>
    <property type="project" value="InterPro"/>
</dbReference>
<dbReference type="Proteomes" id="UP000242427">
    <property type="component" value="Unassembled WGS sequence"/>
</dbReference>
<keyword evidence="7" id="KW-0902">Two-component regulatory system</keyword>
<evidence type="ECO:0000259" key="9">
    <source>
        <dbReference type="PROSITE" id="PS50109"/>
    </source>
</evidence>
<evidence type="ECO:0000256" key="6">
    <source>
        <dbReference type="ARBA" id="ARBA00022989"/>
    </source>
</evidence>
<evidence type="ECO:0000256" key="7">
    <source>
        <dbReference type="ARBA" id="ARBA00023012"/>
    </source>
</evidence>
<evidence type="ECO:0000256" key="1">
    <source>
        <dbReference type="ARBA" id="ARBA00004651"/>
    </source>
</evidence>
<comment type="caution">
    <text evidence="10">The sequence shown here is derived from an EMBL/GenBank/DDBJ whole genome shotgun (WGS) entry which is preliminary data.</text>
</comment>
<sequence length="344" mass="36135">MQGVLGARQQASGQVVPMVPAQRRPASGSALGVDAGAVMRRYEAALPEVLEELGCDAPTLRSSLALHARCALAAAEAAAERGGPAPADAWRAPAALRTDTRVPEAAAGLLMECALQEVLASGDPRGAGTARRAARVVRLLGGGAAAGRDDEVWRERRRLAREIHDQLGTSLTLALRHLESPGAGEAQAAGRLVREALGRSRELVGELRLAAELPPLARAVEEFAAQAAPGTPVSVASTGDEALLSDASRRELFWSLRECLCNSFVHAPGAAVEVTTRVTRRWAHARVEDTGPGFDAARVMSEPAAGGLRWVRERIEDIGGRVTLESTPGEGTRVSIHVPLLARA</sequence>
<dbReference type="Pfam" id="PF02518">
    <property type="entry name" value="HATPase_c"/>
    <property type="match status" value="1"/>
</dbReference>
<evidence type="ECO:0000256" key="4">
    <source>
        <dbReference type="ARBA" id="ARBA00022692"/>
    </source>
</evidence>
<dbReference type="Gene3D" id="1.20.5.1930">
    <property type="match status" value="1"/>
</dbReference>
<dbReference type="Pfam" id="PF07730">
    <property type="entry name" value="HisKA_3"/>
    <property type="match status" value="1"/>
</dbReference>
<dbReference type="Gene3D" id="3.30.565.10">
    <property type="entry name" value="Histidine kinase-like ATPase, C-terminal domain"/>
    <property type="match status" value="1"/>
</dbReference>
<dbReference type="PANTHER" id="PTHR24421:SF37">
    <property type="entry name" value="SENSOR HISTIDINE KINASE NARS"/>
    <property type="match status" value="1"/>
</dbReference>
<dbReference type="InterPro" id="IPR050482">
    <property type="entry name" value="Sensor_HK_TwoCompSys"/>
</dbReference>
<evidence type="ECO:0000256" key="2">
    <source>
        <dbReference type="ARBA" id="ARBA00022475"/>
    </source>
</evidence>
<evidence type="ECO:0000313" key="10">
    <source>
        <dbReference type="EMBL" id="PSJ25017.1"/>
    </source>
</evidence>
<proteinExistence type="predicted"/>
<keyword evidence="3" id="KW-0808">Transferase</keyword>
<dbReference type="InterPro" id="IPR003594">
    <property type="entry name" value="HATPase_dom"/>
</dbReference>
<evidence type="ECO:0000256" key="5">
    <source>
        <dbReference type="ARBA" id="ARBA00022777"/>
    </source>
</evidence>
<organism evidence="10 11">
    <name type="scientific">Streptosporangium nondiastaticum</name>
    <dbReference type="NCBI Taxonomy" id="35764"/>
    <lineage>
        <taxon>Bacteria</taxon>
        <taxon>Bacillati</taxon>
        <taxon>Actinomycetota</taxon>
        <taxon>Actinomycetes</taxon>
        <taxon>Streptosporangiales</taxon>
        <taxon>Streptosporangiaceae</taxon>
        <taxon>Streptosporangium</taxon>
    </lineage>
</organism>
<gene>
    <name evidence="10" type="ORF">B7P34_30335</name>
</gene>
<dbReference type="InterPro" id="IPR011712">
    <property type="entry name" value="Sig_transdc_His_kin_sub3_dim/P"/>
</dbReference>
<dbReference type="PANTHER" id="PTHR24421">
    <property type="entry name" value="NITRATE/NITRITE SENSOR PROTEIN NARX-RELATED"/>
    <property type="match status" value="1"/>
</dbReference>
<evidence type="ECO:0000313" key="11">
    <source>
        <dbReference type="Proteomes" id="UP000242427"/>
    </source>
</evidence>
<keyword evidence="2" id="KW-1003">Cell membrane</keyword>
<reference evidence="10 11" key="1">
    <citation type="submission" date="2018-03" db="EMBL/GenBank/DDBJ databases">
        <title>Chitinolytic properties of Streptosporangium nondiastaticum TBG75A20.</title>
        <authorList>
            <person name="Gayathri V."/>
            <person name="Shiburaj S."/>
        </authorList>
    </citation>
    <scope>NUCLEOTIDE SEQUENCE [LARGE SCALE GENOMIC DNA]</scope>
    <source>
        <strain evidence="10 11">TBG75A20</strain>
    </source>
</reference>
<keyword evidence="8" id="KW-0472">Membrane</keyword>
<dbReference type="InterPro" id="IPR005467">
    <property type="entry name" value="His_kinase_dom"/>
</dbReference>
<dbReference type="OrthoDB" id="144293at2"/>
<name>A0A9X7JJW8_9ACTN</name>
<accession>A0A9X7JJW8</accession>
<evidence type="ECO:0000256" key="3">
    <source>
        <dbReference type="ARBA" id="ARBA00022679"/>
    </source>
</evidence>
<dbReference type="GO" id="GO:0005886">
    <property type="term" value="C:plasma membrane"/>
    <property type="evidence" value="ECO:0007669"/>
    <property type="project" value="UniProtKB-SubCell"/>
</dbReference>
<dbReference type="CDD" id="cd16917">
    <property type="entry name" value="HATPase_UhpB-NarQ-NarX-like"/>
    <property type="match status" value="1"/>
</dbReference>
<dbReference type="SUPFAM" id="SSF55874">
    <property type="entry name" value="ATPase domain of HSP90 chaperone/DNA topoisomerase II/histidine kinase"/>
    <property type="match status" value="1"/>
</dbReference>
<keyword evidence="6" id="KW-1133">Transmembrane helix</keyword>
<dbReference type="InterPro" id="IPR036890">
    <property type="entry name" value="HATPase_C_sf"/>
</dbReference>
<dbReference type="GO" id="GO:0046983">
    <property type="term" value="F:protein dimerization activity"/>
    <property type="evidence" value="ECO:0007669"/>
    <property type="project" value="InterPro"/>
</dbReference>
<keyword evidence="11" id="KW-1185">Reference proteome</keyword>
<feature type="domain" description="Histidine kinase" evidence="9">
    <location>
        <begin position="158"/>
        <end position="342"/>
    </location>
</feature>
<keyword evidence="4" id="KW-0812">Transmembrane</keyword>